<organism evidence="2 3">
    <name type="scientific">Clostridium ljungdahlii</name>
    <dbReference type="NCBI Taxonomy" id="1538"/>
    <lineage>
        <taxon>Bacteria</taxon>
        <taxon>Bacillati</taxon>
        <taxon>Bacillota</taxon>
        <taxon>Clostridia</taxon>
        <taxon>Eubacteriales</taxon>
        <taxon>Clostridiaceae</taxon>
        <taxon>Clostridium</taxon>
    </lineage>
</organism>
<gene>
    <name evidence="2" type="ORF">WY13_03605</name>
</gene>
<dbReference type="PATRIC" id="fig|1538.10.peg.3683"/>
<dbReference type="InterPro" id="IPR025139">
    <property type="entry name" value="DUF4062"/>
</dbReference>
<accession>A0A170NC47</accession>
<protein>
    <recommendedName>
        <fullName evidence="1">DUF4062 domain-containing protein</fullName>
    </recommendedName>
</protein>
<comment type="caution">
    <text evidence="2">The sequence shown here is derived from an EMBL/GenBank/DDBJ whole genome shotgun (WGS) entry which is preliminary data.</text>
</comment>
<reference evidence="2 3" key="1">
    <citation type="journal article" date="2015" name="Biotechnol. Bioeng.">
        <title>Genome sequence and phenotypic characterization of Caulobacter segnis.</title>
        <authorList>
            <person name="Patel S."/>
            <person name="Fletcher B."/>
            <person name="Scott D.C."/>
            <person name="Ely B."/>
        </authorList>
    </citation>
    <scope>NUCLEOTIDE SEQUENCE [LARGE SCALE GENOMIC DNA]</scope>
    <source>
        <strain evidence="2 3">ERI-2</strain>
    </source>
</reference>
<sequence>MDKIKIMLSSTVSDLEGERDAVKSAFNDIKFVDLIGVEPVNTASIANNGRCLTIGMAKNCDLYLLILGQQFGYELPNGQSATEIEFDAAFRSDPTKILVFKKDFNPSTQIDSRQQKFIDRVCNYYSGYWISNFKYSHQLKELVENSFMIWLKKRASIGDNLDYLDHFIRIAKQMKPEPNAIVYYKLTSDVVELEYIFWRVSHTIQFDRQKIYKDFWECISQLQEQFDRWLV</sequence>
<proteinExistence type="predicted"/>
<evidence type="ECO:0000313" key="2">
    <source>
        <dbReference type="EMBL" id="OAA83277.1"/>
    </source>
</evidence>
<dbReference type="EMBL" id="LITT01000062">
    <property type="protein sequence ID" value="OAA83277.1"/>
    <property type="molecule type" value="Genomic_DNA"/>
</dbReference>
<evidence type="ECO:0000259" key="1">
    <source>
        <dbReference type="Pfam" id="PF13271"/>
    </source>
</evidence>
<dbReference type="Proteomes" id="UP000077407">
    <property type="component" value="Unassembled WGS sequence"/>
</dbReference>
<feature type="domain" description="DUF4062" evidence="1">
    <location>
        <begin position="5"/>
        <end position="89"/>
    </location>
</feature>
<name>A0A170NC47_9CLOT</name>
<evidence type="ECO:0000313" key="3">
    <source>
        <dbReference type="Proteomes" id="UP000077407"/>
    </source>
</evidence>
<dbReference type="AlphaFoldDB" id="A0A170NC47"/>
<dbReference type="Pfam" id="PF13271">
    <property type="entry name" value="DUF4062"/>
    <property type="match status" value="1"/>
</dbReference>
<dbReference type="OrthoDB" id="72299at2"/>